<dbReference type="SUPFAM" id="SSF55469">
    <property type="entry name" value="FMN-dependent nitroreductase-like"/>
    <property type="match status" value="1"/>
</dbReference>
<reference evidence="2 3" key="1">
    <citation type="submission" date="2023-07" db="EMBL/GenBank/DDBJ databases">
        <title>Genomic Encyclopedia of Type Strains, Phase IV (KMG-IV): sequencing the most valuable type-strain genomes for metagenomic binning, comparative biology and taxonomic classification.</title>
        <authorList>
            <person name="Goeker M."/>
        </authorList>
    </citation>
    <scope>NUCLEOTIDE SEQUENCE [LARGE SCALE GENOMIC DNA]</scope>
    <source>
        <strain evidence="2 3">DSM 1400</strain>
    </source>
</reference>
<dbReference type="Gene3D" id="3.40.109.10">
    <property type="entry name" value="NADH Oxidase"/>
    <property type="match status" value="1"/>
</dbReference>
<dbReference type="InterPro" id="IPR000415">
    <property type="entry name" value="Nitroreductase-like"/>
</dbReference>
<dbReference type="InterPro" id="IPR052544">
    <property type="entry name" value="Bacteriocin_Proc_Enz"/>
</dbReference>
<protein>
    <submittedName>
        <fullName evidence="2">SagB-type dehydrogenase family enzyme</fullName>
    </submittedName>
</protein>
<dbReference type="InterPro" id="IPR020051">
    <property type="entry name" value="SagB-type_dehydrogenase"/>
</dbReference>
<sequence>MLLNKNKEKNKEKRTLSSIESKEIISFNTQYLNMSPYVESTVVKISDNIIKSNLTSKENRFLGEQYLLNYKTNNDYIGYKIGISNFIKQEAIATATNLEFNEDLEDIIKLPIHTKVKVALSTAIINRRSVRKFSGNSMHLKDLSNILYYSQGISAEVPAYGSMENKNLKLRNAPSAGGLYPIELYLYINNVKDLEDGIYRYYPYAHALKKVSGNINEKEIRSLAEFAFINAEKANVIVFYIYNLPINTRKYGDAGMAYAFIETGEIAQNLQLVSTALAYGACDIGGYEKQHVEELLGLDGVLKHMIHMTLVGVQEE</sequence>
<comment type="caution">
    <text evidence="2">The sequence shown here is derived from an EMBL/GenBank/DDBJ whole genome shotgun (WGS) entry which is preliminary data.</text>
</comment>
<dbReference type="EMBL" id="JAUSWN010000001">
    <property type="protein sequence ID" value="MDQ0478461.1"/>
    <property type="molecule type" value="Genomic_DNA"/>
</dbReference>
<gene>
    <name evidence="2" type="ORF">QOZ93_000162</name>
</gene>
<name>A0ABU0JN10_HATLI</name>
<dbReference type="InterPro" id="IPR029479">
    <property type="entry name" value="Nitroreductase"/>
</dbReference>
<accession>A0ABU0JN10</accession>
<feature type="domain" description="Nitroreductase" evidence="1">
    <location>
        <begin position="125"/>
        <end position="308"/>
    </location>
</feature>
<dbReference type="Pfam" id="PF00881">
    <property type="entry name" value="Nitroreductase"/>
    <property type="match status" value="1"/>
</dbReference>
<dbReference type="Proteomes" id="UP001224418">
    <property type="component" value="Unassembled WGS sequence"/>
</dbReference>
<organism evidence="2 3">
    <name type="scientific">Hathewaya limosa</name>
    <name type="common">Clostridium limosum</name>
    <dbReference type="NCBI Taxonomy" id="1536"/>
    <lineage>
        <taxon>Bacteria</taxon>
        <taxon>Bacillati</taxon>
        <taxon>Bacillota</taxon>
        <taxon>Clostridia</taxon>
        <taxon>Eubacteriales</taxon>
        <taxon>Clostridiaceae</taxon>
        <taxon>Hathewaya</taxon>
    </lineage>
</organism>
<dbReference type="PANTHER" id="PTHR43745:SF2">
    <property type="entry name" value="NITROREDUCTASE MJ1384-RELATED"/>
    <property type="match status" value="1"/>
</dbReference>
<proteinExistence type="predicted"/>
<evidence type="ECO:0000259" key="1">
    <source>
        <dbReference type="Pfam" id="PF00881"/>
    </source>
</evidence>
<dbReference type="RefSeq" id="WP_307354755.1">
    <property type="nucleotide sequence ID" value="NZ_BAAACJ010000024.1"/>
</dbReference>
<evidence type="ECO:0000313" key="3">
    <source>
        <dbReference type="Proteomes" id="UP001224418"/>
    </source>
</evidence>
<evidence type="ECO:0000313" key="2">
    <source>
        <dbReference type="EMBL" id="MDQ0478461.1"/>
    </source>
</evidence>
<dbReference type="NCBIfam" id="TIGR03605">
    <property type="entry name" value="antibiot_sagB"/>
    <property type="match status" value="1"/>
</dbReference>
<dbReference type="CDD" id="cd02142">
    <property type="entry name" value="McbC_SagB-like_oxidoreductase"/>
    <property type="match status" value="1"/>
</dbReference>
<keyword evidence="3" id="KW-1185">Reference proteome</keyword>
<dbReference type="PANTHER" id="PTHR43745">
    <property type="entry name" value="NITROREDUCTASE MJ1384-RELATED"/>
    <property type="match status" value="1"/>
</dbReference>